<evidence type="ECO:0000259" key="1">
    <source>
        <dbReference type="Pfam" id="PF17169"/>
    </source>
</evidence>
<feature type="domain" description="Nuclear receptor-binding factor 2 MIT" evidence="1">
    <location>
        <begin position="11"/>
        <end position="40"/>
    </location>
</feature>
<comment type="caution">
    <text evidence="2">The sequence shown here is derived from an EMBL/GenBank/DDBJ whole genome shotgun (WGS) entry which is preliminary data.</text>
</comment>
<gene>
    <name evidence="2" type="ORF">XENORESO_009541</name>
</gene>
<protein>
    <recommendedName>
        <fullName evidence="1">Nuclear receptor-binding factor 2 MIT domain-containing protein</fullName>
    </recommendedName>
</protein>
<feature type="non-terminal residue" evidence="2">
    <location>
        <position position="73"/>
    </location>
</feature>
<dbReference type="Proteomes" id="UP001444071">
    <property type="component" value="Unassembled WGS sequence"/>
</dbReference>
<reference evidence="2 3" key="1">
    <citation type="submission" date="2021-06" db="EMBL/GenBank/DDBJ databases">
        <authorList>
            <person name="Palmer J.M."/>
        </authorList>
    </citation>
    <scope>NUCLEOTIDE SEQUENCE [LARGE SCALE GENOMIC DNA]</scope>
    <source>
        <strain evidence="2 3">XR_2019</strain>
        <tissue evidence="2">Muscle</tissue>
    </source>
</reference>
<name>A0ABV0VRG5_9TELE</name>
<organism evidence="2 3">
    <name type="scientific">Xenotaenia resolanae</name>
    <dbReference type="NCBI Taxonomy" id="208358"/>
    <lineage>
        <taxon>Eukaryota</taxon>
        <taxon>Metazoa</taxon>
        <taxon>Chordata</taxon>
        <taxon>Craniata</taxon>
        <taxon>Vertebrata</taxon>
        <taxon>Euteleostomi</taxon>
        <taxon>Actinopterygii</taxon>
        <taxon>Neopterygii</taxon>
        <taxon>Teleostei</taxon>
        <taxon>Neoteleostei</taxon>
        <taxon>Acanthomorphata</taxon>
        <taxon>Ovalentaria</taxon>
        <taxon>Atherinomorphae</taxon>
        <taxon>Cyprinodontiformes</taxon>
        <taxon>Goodeidae</taxon>
        <taxon>Xenotaenia</taxon>
    </lineage>
</organism>
<dbReference type="SUPFAM" id="SSF140361">
    <property type="entry name" value="MIT domain-like"/>
    <property type="match status" value="1"/>
</dbReference>
<sequence length="73" mass="7965">MVPKLLLIIPYAHQQCRKAERLVAAGKYEEAISCHGKAAGNKLLLRLPSCIAALMSPPEVINSSGSQRFSLFQ</sequence>
<evidence type="ECO:0000313" key="2">
    <source>
        <dbReference type="EMBL" id="MEQ2259298.1"/>
    </source>
</evidence>
<keyword evidence="3" id="KW-1185">Reference proteome</keyword>
<evidence type="ECO:0000313" key="3">
    <source>
        <dbReference type="Proteomes" id="UP001444071"/>
    </source>
</evidence>
<dbReference type="EMBL" id="JAHRIM010002973">
    <property type="protein sequence ID" value="MEQ2259298.1"/>
    <property type="molecule type" value="Genomic_DNA"/>
</dbReference>
<dbReference type="Gene3D" id="1.20.58.80">
    <property type="entry name" value="Phosphotransferase system, lactose/cellobiose-type IIA subunit"/>
    <property type="match status" value="1"/>
</dbReference>
<dbReference type="InterPro" id="IPR033393">
    <property type="entry name" value="NRBF2_MIT"/>
</dbReference>
<proteinExistence type="predicted"/>
<dbReference type="Pfam" id="PF17169">
    <property type="entry name" value="NRBF2_MIT"/>
    <property type="match status" value="1"/>
</dbReference>
<accession>A0ABV0VRG5</accession>